<comment type="caution">
    <text evidence="1">The sequence shown here is derived from an EMBL/GenBank/DDBJ whole genome shotgun (WGS) entry which is preliminary data.</text>
</comment>
<accession>A0AAV4N463</accession>
<dbReference type="EMBL" id="BPLQ01001134">
    <property type="protein sequence ID" value="GIX78861.1"/>
    <property type="molecule type" value="Genomic_DNA"/>
</dbReference>
<keyword evidence="2" id="KW-1185">Reference proteome</keyword>
<evidence type="ECO:0000313" key="1">
    <source>
        <dbReference type="EMBL" id="GIX78861.1"/>
    </source>
</evidence>
<proteinExistence type="predicted"/>
<sequence>MTAIRLIASERCEMTDNKSDSFAFFHFRCSEMARLFPFRHFRRFIETADAIFRAHLFSLPTELRMNGPDQKRI</sequence>
<evidence type="ECO:0000313" key="2">
    <source>
        <dbReference type="Proteomes" id="UP001054837"/>
    </source>
</evidence>
<dbReference type="AlphaFoldDB" id="A0AAV4N463"/>
<gene>
    <name evidence="1" type="ORF">CDAR_312491</name>
</gene>
<dbReference type="Proteomes" id="UP001054837">
    <property type="component" value="Unassembled WGS sequence"/>
</dbReference>
<name>A0AAV4N463_9ARAC</name>
<organism evidence="1 2">
    <name type="scientific">Caerostris darwini</name>
    <dbReference type="NCBI Taxonomy" id="1538125"/>
    <lineage>
        <taxon>Eukaryota</taxon>
        <taxon>Metazoa</taxon>
        <taxon>Ecdysozoa</taxon>
        <taxon>Arthropoda</taxon>
        <taxon>Chelicerata</taxon>
        <taxon>Arachnida</taxon>
        <taxon>Araneae</taxon>
        <taxon>Araneomorphae</taxon>
        <taxon>Entelegynae</taxon>
        <taxon>Araneoidea</taxon>
        <taxon>Araneidae</taxon>
        <taxon>Caerostris</taxon>
    </lineage>
</organism>
<reference evidence="1 2" key="1">
    <citation type="submission" date="2021-06" db="EMBL/GenBank/DDBJ databases">
        <title>Caerostris darwini draft genome.</title>
        <authorList>
            <person name="Kono N."/>
            <person name="Arakawa K."/>
        </authorList>
    </citation>
    <scope>NUCLEOTIDE SEQUENCE [LARGE SCALE GENOMIC DNA]</scope>
</reference>
<protein>
    <submittedName>
        <fullName evidence="1">Uncharacterized protein</fullName>
    </submittedName>
</protein>